<sequence>MQTPSSNTWEVVQFPSACQEDDPSQHHNGLLNVFAELFHVRPGIIICHTKSTSHLISHPTDRLWRIHPEQSPYGTLHKQSQGRKAKARAAPKRRPLCLHASAGLLTEAHSLENSPITAA</sequence>
<evidence type="ECO:0000313" key="3">
    <source>
        <dbReference type="Proteomes" id="UP001595075"/>
    </source>
</evidence>
<evidence type="ECO:0000313" key="2">
    <source>
        <dbReference type="EMBL" id="KAL2061591.1"/>
    </source>
</evidence>
<protein>
    <submittedName>
        <fullName evidence="2">Uncharacterized protein</fullName>
    </submittedName>
</protein>
<name>A0ABR4BWT9_9HELO</name>
<feature type="compositionally biased region" description="Basic residues" evidence="1">
    <location>
        <begin position="80"/>
        <end position="92"/>
    </location>
</feature>
<reference evidence="2 3" key="1">
    <citation type="journal article" date="2024" name="Commun. Biol.">
        <title>Comparative genomic analysis of thermophilic fungi reveals convergent evolutionary adaptations and gene losses.</title>
        <authorList>
            <person name="Steindorff A.S."/>
            <person name="Aguilar-Pontes M.V."/>
            <person name="Robinson A.J."/>
            <person name="Andreopoulos B."/>
            <person name="LaButti K."/>
            <person name="Kuo A."/>
            <person name="Mondo S."/>
            <person name="Riley R."/>
            <person name="Otillar R."/>
            <person name="Haridas S."/>
            <person name="Lipzen A."/>
            <person name="Grimwood J."/>
            <person name="Schmutz J."/>
            <person name="Clum A."/>
            <person name="Reid I.D."/>
            <person name="Moisan M.C."/>
            <person name="Butler G."/>
            <person name="Nguyen T.T.M."/>
            <person name="Dewar K."/>
            <person name="Conant G."/>
            <person name="Drula E."/>
            <person name="Henrissat B."/>
            <person name="Hansel C."/>
            <person name="Singer S."/>
            <person name="Hutchinson M.I."/>
            <person name="de Vries R.P."/>
            <person name="Natvig D.O."/>
            <person name="Powell A.J."/>
            <person name="Tsang A."/>
            <person name="Grigoriev I.V."/>
        </authorList>
    </citation>
    <scope>NUCLEOTIDE SEQUENCE [LARGE SCALE GENOMIC DNA]</scope>
    <source>
        <strain evidence="2 3">CBS 494.80</strain>
    </source>
</reference>
<accession>A0ABR4BWT9</accession>
<evidence type="ECO:0000256" key="1">
    <source>
        <dbReference type="SAM" id="MobiDB-lite"/>
    </source>
</evidence>
<dbReference type="Proteomes" id="UP001595075">
    <property type="component" value="Unassembled WGS sequence"/>
</dbReference>
<proteinExistence type="predicted"/>
<organism evidence="2 3">
    <name type="scientific">Oculimacula yallundae</name>
    <dbReference type="NCBI Taxonomy" id="86028"/>
    <lineage>
        <taxon>Eukaryota</taxon>
        <taxon>Fungi</taxon>
        <taxon>Dikarya</taxon>
        <taxon>Ascomycota</taxon>
        <taxon>Pezizomycotina</taxon>
        <taxon>Leotiomycetes</taxon>
        <taxon>Helotiales</taxon>
        <taxon>Ploettnerulaceae</taxon>
        <taxon>Oculimacula</taxon>
    </lineage>
</organism>
<gene>
    <name evidence="2" type="ORF">VTL71DRAFT_6968</name>
</gene>
<feature type="region of interest" description="Disordered" evidence="1">
    <location>
        <begin position="72"/>
        <end position="92"/>
    </location>
</feature>
<dbReference type="EMBL" id="JAZHXI010000018">
    <property type="protein sequence ID" value="KAL2061591.1"/>
    <property type="molecule type" value="Genomic_DNA"/>
</dbReference>
<keyword evidence="3" id="KW-1185">Reference proteome</keyword>
<comment type="caution">
    <text evidence="2">The sequence shown here is derived from an EMBL/GenBank/DDBJ whole genome shotgun (WGS) entry which is preliminary data.</text>
</comment>